<dbReference type="Proteomes" id="UP000235388">
    <property type="component" value="Unassembled WGS sequence"/>
</dbReference>
<evidence type="ECO:0000256" key="1">
    <source>
        <dbReference type="ARBA" id="ARBA00008987"/>
    </source>
</evidence>
<evidence type="ECO:0000313" key="8">
    <source>
        <dbReference type="Proteomes" id="UP000235392"/>
    </source>
</evidence>
<sequence>MLLVPDNLLTPSNHEAPTSQDCVSFTLQQVDELNQFIMHGTTPAEIDRVRLIFWSSRDSQTGQMWCPDCSEMEINLSNVLKYLALDSITTPGKDHASSAQEDSVQAQQRSSAPFLVYIYVGDRHEWRSSDNPFRQLPWSLSKIPTVLKLRNQPSDNLKNEVILNHDDKLVEEESLDFKRLLDFLS</sequence>
<dbReference type="EMBL" id="PGCI01000960">
    <property type="protein sequence ID" value="PLW10518.1"/>
    <property type="molecule type" value="Genomic_DNA"/>
</dbReference>
<dbReference type="OrthoDB" id="78947at2759"/>
<dbReference type="AlphaFoldDB" id="A0A2N5VJK7"/>
<evidence type="ECO:0000313" key="4">
    <source>
        <dbReference type="EMBL" id="PLW12493.1"/>
    </source>
</evidence>
<feature type="domain" description="Thioredoxin" evidence="2">
    <location>
        <begin position="45"/>
        <end position="87"/>
    </location>
</feature>
<protein>
    <recommendedName>
        <fullName evidence="2">Thioredoxin domain-containing protein</fullName>
    </recommendedName>
</protein>
<dbReference type="EMBL" id="PGCJ01000083">
    <property type="protein sequence ID" value="PLW51761.1"/>
    <property type="molecule type" value="Genomic_DNA"/>
</dbReference>
<evidence type="ECO:0000259" key="2">
    <source>
        <dbReference type="Pfam" id="PF06110"/>
    </source>
</evidence>
<dbReference type="EMBL" id="PGCJ01000980">
    <property type="protein sequence ID" value="PLW12493.1"/>
    <property type="molecule type" value="Genomic_DNA"/>
</dbReference>
<evidence type="ECO:0000313" key="7">
    <source>
        <dbReference type="Proteomes" id="UP000235388"/>
    </source>
</evidence>
<dbReference type="PANTHER" id="PTHR12452">
    <property type="entry name" value="42-9-9 PROTEIN-RELATED"/>
    <property type="match status" value="1"/>
</dbReference>
<comment type="caution">
    <text evidence="5">The sequence shown here is derived from an EMBL/GenBank/DDBJ whole genome shotgun (WGS) entry which is preliminary data.</text>
</comment>
<name>A0A2N5VJK7_9BASI</name>
<dbReference type="Proteomes" id="UP000235392">
    <property type="component" value="Unassembled WGS sequence"/>
</dbReference>
<evidence type="ECO:0000313" key="3">
    <source>
        <dbReference type="EMBL" id="PLW10518.1"/>
    </source>
</evidence>
<proteinExistence type="inferred from homology"/>
<dbReference type="GO" id="GO:0005829">
    <property type="term" value="C:cytosol"/>
    <property type="evidence" value="ECO:0007669"/>
    <property type="project" value="TreeGrafter"/>
</dbReference>
<dbReference type="GO" id="GO:0047134">
    <property type="term" value="F:protein-disulfide reductase [NAD(P)H] activity"/>
    <property type="evidence" value="ECO:0007669"/>
    <property type="project" value="InterPro"/>
</dbReference>
<comment type="similarity">
    <text evidence="1">Belongs to the thioredoxin family.</text>
</comment>
<keyword evidence="7" id="KW-1185">Reference proteome</keyword>
<dbReference type="STRING" id="200324.A0A2N5VJK7"/>
<gene>
    <name evidence="6" type="ORF">PCANC_05544</name>
    <name evidence="4" type="ORF">PCANC_16569</name>
    <name evidence="5" type="ORF">PCASD_01848</name>
    <name evidence="3" type="ORF">PCASD_16656</name>
</gene>
<organism evidence="5 8">
    <name type="scientific">Puccinia coronata f. sp. avenae</name>
    <dbReference type="NCBI Taxonomy" id="200324"/>
    <lineage>
        <taxon>Eukaryota</taxon>
        <taxon>Fungi</taxon>
        <taxon>Dikarya</taxon>
        <taxon>Basidiomycota</taxon>
        <taxon>Pucciniomycotina</taxon>
        <taxon>Pucciniomycetes</taxon>
        <taxon>Pucciniales</taxon>
        <taxon>Pucciniaceae</taxon>
        <taxon>Puccinia</taxon>
    </lineage>
</organism>
<accession>A0A2N5VJK7</accession>
<dbReference type="InterPro" id="IPR010357">
    <property type="entry name" value="TXNDC17_dom"/>
</dbReference>
<dbReference type="InterPro" id="IPR045108">
    <property type="entry name" value="TXNDC17-like"/>
</dbReference>
<feature type="domain" description="Thioredoxin" evidence="2">
    <location>
        <begin position="114"/>
        <end position="165"/>
    </location>
</feature>
<evidence type="ECO:0000313" key="6">
    <source>
        <dbReference type="EMBL" id="PLW51761.1"/>
    </source>
</evidence>
<dbReference type="Pfam" id="PF06110">
    <property type="entry name" value="TXD17-like_Trx"/>
    <property type="match status" value="2"/>
</dbReference>
<evidence type="ECO:0000313" key="5">
    <source>
        <dbReference type="EMBL" id="PLW50162.1"/>
    </source>
</evidence>
<dbReference type="Gene3D" id="3.40.30.10">
    <property type="entry name" value="Glutaredoxin"/>
    <property type="match status" value="1"/>
</dbReference>
<dbReference type="PANTHER" id="PTHR12452:SF0">
    <property type="entry name" value="THIOREDOXIN DOMAIN-CONTAINING PROTEIN 17"/>
    <property type="match status" value="1"/>
</dbReference>
<dbReference type="EMBL" id="PGCI01000012">
    <property type="protein sequence ID" value="PLW50162.1"/>
    <property type="molecule type" value="Genomic_DNA"/>
</dbReference>
<reference evidence="7 8" key="1">
    <citation type="submission" date="2017-11" db="EMBL/GenBank/DDBJ databases">
        <title>De novo assembly and phasing of dikaryotic genomes from two isolates of Puccinia coronata f. sp. avenae, the causal agent of oat crown rust.</title>
        <authorList>
            <person name="Miller M.E."/>
            <person name="Zhang Y."/>
            <person name="Omidvar V."/>
            <person name="Sperschneider J."/>
            <person name="Schwessinger B."/>
            <person name="Raley C."/>
            <person name="Palmer J.M."/>
            <person name="Garnica D."/>
            <person name="Upadhyaya N."/>
            <person name="Rathjen J."/>
            <person name="Taylor J.M."/>
            <person name="Park R.F."/>
            <person name="Dodds P.N."/>
            <person name="Hirsch C.D."/>
            <person name="Kianian S.F."/>
            <person name="Figueroa M."/>
        </authorList>
    </citation>
    <scope>NUCLEOTIDE SEQUENCE [LARGE SCALE GENOMIC DNA]</scope>
    <source>
        <strain evidence="4">12NC29</strain>
        <strain evidence="5">12SD80</strain>
    </source>
</reference>